<dbReference type="EMBL" id="MW030604">
    <property type="protein sequence ID" value="QPI16794.1"/>
    <property type="molecule type" value="Genomic_DNA"/>
</dbReference>
<evidence type="ECO:0000259" key="2">
    <source>
        <dbReference type="PROSITE" id="PS51228"/>
    </source>
</evidence>
<dbReference type="GO" id="GO:0006631">
    <property type="term" value="P:fatty acid metabolic process"/>
    <property type="evidence" value="ECO:0007669"/>
    <property type="project" value="TreeGrafter"/>
</dbReference>
<dbReference type="PROSITE" id="PS51228">
    <property type="entry name" value="ACB_2"/>
    <property type="match status" value="1"/>
</dbReference>
<dbReference type="GO" id="GO:0000062">
    <property type="term" value="F:fatty-acyl-CoA binding"/>
    <property type="evidence" value="ECO:0007669"/>
    <property type="project" value="InterPro"/>
</dbReference>
<organism evidence="3">
    <name type="scientific">Virus NIOZ-UU159</name>
    <dbReference type="NCBI Taxonomy" id="2763270"/>
    <lineage>
        <taxon>Viruses</taxon>
    </lineage>
</organism>
<dbReference type="InterPro" id="IPR035984">
    <property type="entry name" value="Acyl-CoA-binding_sf"/>
</dbReference>
<dbReference type="SUPFAM" id="SSF47027">
    <property type="entry name" value="Acyl-CoA binding protein"/>
    <property type="match status" value="1"/>
</dbReference>
<dbReference type="InterPro" id="IPR000582">
    <property type="entry name" value="Acyl-CoA-binding_protein"/>
</dbReference>
<evidence type="ECO:0000256" key="1">
    <source>
        <dbReference type="ARBA" id="ARBA00023121"/>
    </source>
</evidence>
<keyword evidence="1" id="KW-0446">Lipid-binding</keyword>
<evidence type="ECO:0000313" key="3">
    <source>
        <dbReference type="EMBL" id="QPI16794.1"/>
    </source>
</evidence>
<accession>A0A7S9XFZ2</accession>
<dbReference type="PRINTS" id="PR00689">
    <property type="entry name" value="ACOABINDINGP"/>
</dbReference>
<gene>
    <name evidence="3" type="ORF">NIOZUU159_00289</name>
</gene>
<protein>
    <submittedName>
        <fullName evidence="3">Acyl CoA binding protein</fullName>
    </submittedName>
</protein>
<dbReference type="PANTHER" id="PTHR23310:SF62">
    <property type="entry name" value="ACYL-COA BINDING PROTEIN 1, ISOFORM A"/>
    <property type="match status" value="1"/>
</dbReference>
<dbReference type="Pfam" id="PF00887">
    <property type="entry name" value="ACBP"/>
    <property type="match status" value="1"/>
</dbReference>
<dbReference type="Gene3D" id="1.20.80.10">
    <property type="match status" value="1"/>
</dbReference>
<dbReference type="InterPro" id="IPR014352">
    <property type="entry name" value="FERM/acyl-CoA-bd_prot_sf"/>
</dbReference>
<reference evidence="3" key="1">
    <citation type="submission" date="2020-08" db="EMBL/GenBank/DDBJ databases">
        <title>Bridging the membrane lipid divide: bacteria of the FCB group superphylum have the potential to synthesize archaeal ether lipids.</title>
        <authorList>
            <person name="Villanueva L."/>
            <person name="von Meijenfeldt F.A.B."/>
            <person name="Westbye A.B."/>
            <person name="Yadav S."/>
            <person name="Hopmans E.C."/>
            <person name="Dutilh B.E."/>
            <person name="Sinninghe Damste J.S."/>
        </authorList>
    </citation>
    <scope>NUCLEOTIDE SEQUENCE</scope>
    <source>
        <strain evidence="3">NIOZ-UU159</strain>
    </source>
</reference>
<name>A0A7S9XFZ2_9VIRU</name>
<dbReference type="PANTHER" id="PTHR23310">
    <property type="entry name" value="ACYL-COA-BINDING PROTEIN, ACBP"/>
    <property type="match status" value="1"/>
</dbReference>
<sequence>MGDKLSFEEVLKKLEKLNLDDFNLPDNVKLEFYKYYKQATIGNCNKEKPWAIYLKDCSKWDAWNSIKGMSCEDAKNNYVDCYYSYIVTAK</sequence>
<proteinExistence type="predicted"/>
<feature type="domain" description="ACB" evidence="2">
    <location>
        <begin position="1"/>
        <end position="90"/>
    </location>
</feature>